<dbReference type="EMBL" id="BAABHQ010000016">
    <property type="protein sequence ID" value="GAA4888064.1"/>
    <property type="molecule type" value="Genomic_DNA"/>
</dbReference>
<evidence type="ECO:0000259" key="1">
    <source>
        <dbReference type="Pfam" id="PF01738"/>
    </source>
</evidence>
<dbReference type="Pfam" id="PF01738">
    <property type="entry name" value="DLH"/>
    <property type="match status" value="1"/>
</dbReference>
<keyword evidence="3" id="KW-1185">Reference proteome</keyword>
<dbReference type="RefSeq" id="WP_274231589.1">
    <property type="nucleotide sequence ID" value="NZ_BAABHQ010000016.1"/>
</dbReference>
<accession>A0ABP9F4H5</accession>
<sequence>MARTEVVVDTLDGPCRTTLHTPPTGGPRPGVLCYPDAGGVRETFAAMADRLAALGFAVLLPDIYHRTPYAPFDTTTLFGDPEEFARLTALTRTLTPEMVVADAGALLAALAARPEVADGGLGVVGYCFGGAMALRAAAHHPARVAAAMTVHGGGLAADDDPASPHHVVDRIRAAVHVAAATDDPAFDDEQHRRLRAAFDVAGVRATIETVPAAHGFAVPDNPTHDDAADLRHRETLAAFLGEHLGA</sequence>
<dbReference type="SUPFAM" id="SSF53474">
    <property type="entry name" value="alpha/beta-Hydrolases"/>
    <property type="match status" value="1"/>
</dbReference>
<dbReference type="InterPro" id="IPR002925">
    <property type="entry name" value="Dienelactn_hydro"/>
</dbReference>
<feature type="domain" description="Dienelactone hydrolase" evidence="1">
    <location>
        <begin position="18"/>
        <end position="243"/>
    </location>
</feature>
<organism evidence="2 3">
    <name type="scientific">Actinomycetospora straminea</name>
    <dbReference type="NCBI Taxonomy" id="663607"/>
    <lineage>
        <taxon>Bacteria</taxon>
        <taxon>Bacillati</taxon>
        <taxon>Actinomycetota</taxon>
        <taxon>Actinomycetes</taxon>
        <taxon>Pseudonocardiales</taxon>
        <taxon>Pseudonocardiaceae</taxon>
        <taxon>Actinomycetospora</taxon>
    </lineage>
</organism>
<dbReference type="InterPro" id="IPR051049">
    <property type="entry name" value="Dienelactone_hydrolase-like"/>
</dbReference>
<proteinExistence type="predicted"/>
<gene>
    <name evidence="2" type="ORF">GCM10023203_46320</name>
</gene>
<comment type="caution">
    <text evidence="2">The sequence shown here is derived from an EMBL/GenBank/DDBJ whole genome shotgun (WGS) entry which is preliminary data.</text>
</comment>
<reference evidence="3" key="1">
    <citation type="journal article" date="2019" name="Int. J. Syst. Evol. Microbiol.">
        <title>The Global Catalogue of Microorganisms (GCM) 10K type strain sequencing project: providing services to taxonomists for standard genome sequencing and annotation.</title>
        <authorList>
            <consortium name="The Broad Institute Genomics Platform"/>
            <consortium name="The Broad Institute Genome Sequencing Center for Infectious Disease"/>
            <person name="Wu L."/>
            <person name="Ma J."/>
        </authorList>
    </citation>
    <scope>NUCLEOTIDE SEQUENCE [LARGE SCALE GENOMIC DNA]</scope>
    <source>
        <strain evidence="3">JCM 17983</strain>
    </source>
</reference>
<dbReference type="InterPro" id="IPR029058">
    <property type="entry name" value="AB_hydrolase_fold"/>
</dbReference>
<evidence type="ECO:0000313" key="3">
    <source>
        <dbReference type="Proteomes" id="UP001500457"/>
    </source>
</evidence>
<dbReference type="PANTHER" id="PTHR46623">
    <property type="entry name" value="CARBOXYMETHYLENEBUTENOLIDASE-RELATED"/>
    <property type="match status" value="1"/>
</dbReference>
<name>A0ABP9F4H5_9PSEU</name>
<dbReference type="PANTHER" id="PTHR46623:SF10">
    <property type="entry name" value="CARBOXYMETHYLENEBUTENOLIDASE HOMOLOG"/>
    <property type="match status" value="1"/>
</dbReference>
<protein>
    <submittedName>
        <fullName evidence="2">Dienelactone hydrolase family protein</fullName>
    </submittedName>
</protein>
<dbReference type="Gene3D" id="3.40.50.1820">
    <property type="entry name" value="alpha/beta hydrolase"/>
    <property type="match status" value="1"/>
</dbReference>
<keyword evidence="2" id="KW-0378">Hydrolase</keyword>
<dbReference type="Proteomes" id="UP001500457">
    <property type="component" value="Unassembled WGS sequence"/>
</dbReference>
<dbReference type="GO" id="GO:0016787">
    <property type="term" value="F:hydrolase activity"/>
    <property type="evidence" value="ECO:0007669"/>
    <property type="project" value="UniProtKB-KW"/>
</dbReference>
<evidence type="ECO:0000313" key="2">
    <source>
        <dbReference type="EMBL" id="GAA4888064.1"/>
    </source>
</evidence>